<name>A0AAV7M6S1_PLEWA</name>
<protein>
    <recommendedName>
        <fullName evidence="4">Secreted protein</fullName>
    </recommendedName>
</protein>
<feature type="region of interest" description="Disordered" evidence="1">
    <location>
        <begin position="42"/>
        <end position="91"/>
    </location>
</feature>
<dbReference type="Proteomes" id="UP001066276">
    <property type="component" value="Chromosome 10"/>
</dbReference>
<organism evidence="2 3">
    <name type="scientific">Pleurodeles waltl</name>
    <name type="common">Iberian ribbed newt</name>
    <dbReference type="NCBI Taxonomy" id="8319"/>
    <lineage>
        <taxon>Eukaryota</taxon>
        <taxon>Metazoa</taxon>
        <taxon>Chordata</taxon>
        <taxon>Craniata</taxon>
        <taxon>Vertebrata</taxon>
        <taxon>Euteleostomi</taxon>
        <taxon>Amphibia</taxon>
        <taxon>Batrachia</taxon>
        <taxon>Caudata</taxon>
        <taxon>Salamandroidea</taxon>
        <taxon>Salamandridae</taxon>
        <taxon>Pleurodelinae</taxon>
        <taxon>Pleurodeles</taxon>
    </lineage>
</organism>
<keyword evidence="3" id="KW-1185">Reference proteome</keyword>
<accession>A0AAV7M6S1</accession>
<evidence type="ECO:0000313" key="3">
    <source>
        <dbReference type="Proteomes" id="UP001066276"/>
    </source>
</evidence>
<dbReference type="AlphaFoldDB" id="A0AAV7M6S1"/>
<evidence type="ECO:0000256" key="1">
    <source>
        <dbReference type="SAM" id="MobiDB-lite"/>
    </source>
</evidence>
<reference evidence="2" key="1">
    <citation type="journal article" date="2022" name="bioRxiv">
        <title>Sequencing and chromosome-scale assembly of the giantPleurodeles waltlgenome.</title>
        <authorList>
            <person name="Brown T."/>
            <person name="Elewa A."/>
            <person name="Iarovenko S."/>
            <person name="Subramanian E."/>
            <person name="Araus A.J."/>
            <person name="Petzold A."/>
            <person name="Susuki M."/>
            <person name="Suzuki K.-i.T."/>
            <person name="Hayashi T."/>
            <person name="Toyoda A."/>
            <person name="Oliveira C."/>
            <person name="Osipova E."/>
            <person name="Leigh N.D."/>
            <person name="Simon A."/>
            <person name="Yun M.H."/>
        </authorList>
    </citation>
    <scope>NUCLEOTIDE SEQUENCE</scope>
    <source>
        <strain evidence="2">20211129_DDA</strain>
        <tissue evidence="2">Liver</tissue>
    </source>
</reference>
<evidence type="ECO:0008006" key="4">
    <source>
        <dbReference type="Google" id="ProtNLM"/>
    </source>
</evidence>
<sequence>MWRESLPQAFGAFLASVWLPWSRLPQLSRGAGIDACECSGGARAGSLRHERHTRKPRVPYGAAGKCSSQRSHIPVRGEKGKEWGKKKGAWS</sequence>
<proteinExistence type="predicted"/>
<evidence type="ECO:0000313" key="2">
    <source>
        <dbReference type="EMBL" id="KAJ1099056.1"/>
    </source>
</evidence>
<feature type="compositionally biased region" description="Basic and acidic residues" evidence="1">
    <location>
        <begin position="75"/>
        <end position="85"/>
    </location>
</feature>
<comment type="caution">
    <text evidence="2">The sequence shown here is derived from an EMBL/GenBank/DDBJ whole genome shotgun (WGS) entry which is preliminary data.</text>
</comment>
<dbReference type="EMBL" id="JANPWB010000014">
    <property type="protein sequence ID" value="KAJ1099056.1"/>
    <property type="molecule type" value="Genomic_DNA"/>
</dbReference>
<gene>
    <name evidence="2" type="ORF">NDU88_004160</name>
</gene>